<evidence type="ECO:0008006" key="15">
    <source>
        <dbReference type="Google" id="ProtNLM"/>
    </source>
</evidence>
<evidence type="ECO:0000256" key="8">
    <source>
        <dbReference type="ARBA" id="ARBA00022989"/>
    </source>
</evidence>
<keyword evidence="10" id="KW-0408">Iron</keyword>
<dbReference type="PANTHER" id="PTHR24305">
    <property type="entry name" value="CYTOCHROME P450"/>
    <property type="match status" value="1"/>
</dbReference>
<organism evidence="13 14">
    <name type="scientific">Marasmius tenuissimus</name>
    <dbReference type="NCBI Taxonomy" id="585030"/>
    <lineage>
        <taxon>Eukaryota</taxon>
        <taxon>Fungi</taxon>
        <taxon>Dikarya</taxon>
        <taxon>Basidiomycota</taxon>
        <taxon>Agaricomycotina</taxon>
        <taxon>Agaricomycetes</taxon>
        <taxon>Agaricomycetidae</taxon>
        <taxon>Agaricales</taxon>
        <taxon>Marasmiineae</taxon>
        <taxon>Marasmiaceae</taxon>
        <taxon>Marasmius</taxon>
    </lineage>
</organism>
<evidence type="ECO:0000256" key="2">
    <source>
        <dbReference type="ARBA" id="ARBA00004370"/>
    </source>
</evidence>
<dbReference type="SUPFAM" id="SSF48264">
    <property type="entry name" value="Cytochrome P450"/>
    <property type="match status" value="1"/>
</dbReference>
<keyword evidence="12" id="KW-0472">Membrane</keyword>
<comment type="similarity">
    <text evidence="4">Belongs to the cytochrome P450 family.</text>
</comment>
<dbReference type="InterPro" id="IPR001128">
    <property type="entry name" value="Cyt_P450"/>
</dbReference>
<keyword evidence="5" id="KW-0349">Heme</keyword>
<evidence type="ECO:0000256" key="11">
    <source>
        <dbReference type="ARBA" id="ARBA00023033"/>
    </source>
</evidence>
<dbReference type="InterPro" id="IPR050121">
    <property type="entry name" value="Cytochrome_P450_monoxygenase"/>
</dbReference>
<evidence type="ECO:0000256" key="5">
    <source>
        <dbReference type="ARBA" id="ARBA00022617"/>
    </source>
</evidence>
<keyword evidence="11" id="KW-0503">Monooxygenase</keyword>
<dbReference type="PRINTS" id="PR00463">
    <property type="entry name" value="EP450I"/>
</dbReference>
<keyword evidence="14" id="KW-1185">Reference proteome</keyword>
<sequence>NDEEGHETVKPRPDLVGPDSTAAIIAGSDTTSTAMTNFFWCILSHPETYKRIIGEVDKEYPPGTDPLLDTSRYANLTFLKACLNESLRVLPPVPSNGPRVVPQGSGGRIICGHFISEGTQVQVPPMCVHYNPDNFSPSPESFIPERWILKDSRAIFKGAPTTMKMDAFIPFSYGPANCVGKNLAMSEMMMVLTTLIQRFHFRFAEGFGLREWPEKKVDAFLTNNDPLKVIVEPRF</sequence>
<dbReference type="Pfam" id="PF00067">
    <property type="entry name" value="p450"/>
    <property type="match status" value="1"/>
</dbReference>
<evidence type="ECO:0000256" key="6">
    <source>
        <dbReference type="ARBA" id="ARBA00022692"/>
    </source>
</evidence>
<keyword evidence="8" id="KW-1133">Transmembrane helix</keyword>
<gene>
    <name evidence="13" type="ORF">AAF712_016197</name>
</gene>
<dbReference type="EMBL" id="JBBXMP010000652">
    <property type="protein sequence ID" value="KAL0057169.1"/>
    <property type="molecule type" value="Genomic_DNA"/>
</dbReference>
<evidence type="ECO:0000256" key="4">
    <source>
        <dbReference type="ARBA" id="ARBA00010617"/>
    </source>
</evidence>
<accession>A0ABR2Z7H2</accession>
<evidence type="ECO:0000256" key="9">
    <source>
        <dbReference type="ARBA" id="ARBA00023002"/>
    </source>
</evidence>
<proteinExistence type="inferred from homology"/>
<feature type="non-terminal residue" evidence="13">
    <location>
        <position position="1"/>
    </location>
</feature>
<dbReference type="InterPro" id="IPR036396">
    <property type="entry name" value="Cyt_P450_sf"/>
</dbReference>
<evidence type="ECO:0000256" key="7">
    <source>
        <dbReference type="ARBA" id="ARBA00022723"/>
    </source>
</evidence>
<evidence type="ECO:0000256" key="1">
    <source>
        <dbReference type="ARBA" id="ARBA00001971"/>
    </source>
</evidence>
<evidence type="ECO:0000256" key="10">
    <source>
        <dbReference type="ARBA" id="ARBA00023004"/>
    </source>
</evidence>
<evidence type="ECO:0000256" key="12">
    <source>
        <dbReference type="ARBA" id="ARBA00023136"/>
    </source>
</evidence>
<dbReference type="PRINTS" id="PR00385">
    <property type="entry name" value="P450"/>
</dbReference>
<protein>
    <recommendedName>
        <fullName evidence="15">Cytochrome P450</fullName>
    </recommendedName>
</protein>
<evidence type="ECO:0000313" key="14">
    <source>
        <dbReference type="Proteomes" id="UP001437256"/>
    </source>
</evidence>
<comment type="subcellular location">
    <subcellularLocation>
        <location evidence="2">Membrane</location>
    </subcellularLocation>
</comment>
<dbReference type="Proteomes" id="UP001437256">
    <property type="component" value="Unassembled WGS sequence"/>
</dbReference>
<comment type="cofactor">
    <cofactor evidence="1">
        <name>heme</name>
        <dbReference type="ChEBI" id="CHEBI:30413"/>
    </cofactor>
</comment>
<evidence type="ECO:0000256" key="3">
    <source>
        <dbReference type="ARBA" id="ARBA00004721"/>
    </source>
</evidence>
<keyword evidence="6" id="KW-0812">Transmembrane</keyword>
<name>A0ABR2Z7H2_9AGAR</name>
<dbReference type="Gene3D" id="1.10.630.10">
    <property type="entry name" value="Cytochrome P450"/>
    <property type="match status" value="1"/>
</dbReference>
<reference evidence="13 14" key="1">
    <citation type="submission" date="2024-05" db="EMBL/GenBank/DDBJ databases">
        <title>A draft genome resource for the thread blight pathogen Marasmius tenuissimus strain MS-2.</title>
        <authorList>
            <person name="Yulfo-Soto G.E."/>
            <person name="Baruah I.K."/>
            <person name="Amoako-Attah I."/>
            <person name="Bukari Y."/>
            <person name="Meinhardt L.W."/>
            <person name="Bailey B.A."/>
            <person name="Cohen S.P."/>
        </authorList>
    </citation>
    <scope>NUCLEOTIDE SEQUENCE [LARGE SCALE GENOMIC DNA]</scope>
    <source>
        <strain evidence="13 14">MS-2</strain>
    </source>
</reference>
<keyword evidence="9" id="KW-0560">Oxidoreductase</keyword>
<comment type="caution">
    <text evidence="13">The sequence shown here is derived from an EMBL/GenBank/DDBJ whole genome shotgun (WGS) entry which is preliminary data.</text>
</comment>
<comment type="pathway">
    <text evidence="3">Secondary metabolite biosynthesis; terpenoid biosynthesis.</text>
</comment>
<dbReference type="InterPro" id="IPR002401">
    <property type="entry name" value="Cyt_P450_E_grp-I"/>
</dbReference>
<keyword evidence="7" id="KW-0479">Metal-binding</keyword>
<evidence type="ECO:0000313" key="13">
    <source>
        <dbReference type="EMBL" id="KAL0057169.1"/>
    </source>
</evidence>
<dbReference type="PANTHER" id="PTHR24305:SF166">
    <property type="entry name" value="CYTOCHROME P450 12A4, MITOCHONDRIAL-RELATED"/>
    <property type="match status" value="1"/>
</dbReference>